<dbReference type="InterPro" id="IPR039523">
    <property type="entry name" value="RimK-rel_E_lig_ATP-grasp"/>
</dbReference>
<reference evidence="2 3" key="1">
    <citation type="submission" date="2010-09" db="EMBL/GenBank/DDBJ databases">
        <authorList>
            <person name="Harkins D.M."/>
            <person name="Madupu R."/>
            <person name="Durkin A.S."/>
            <person name="Torralba M."/>
            <person name="Methe B."/>
            <person name="Sutton G.G."/>
            <person name="Nelson K.E."/>
        </authorList>
    </citation>
    <scope>NUCLEOTIDE SEQUENCE [LARGE SCALE GENOMIC DNA]</scope>
    <source>
        <strain evidence="2 3">CRIS 21A-A</strain>
    </source>
</reference>
<dbReference type="RefSeq" id="WP_008450057.1">
    <property type="nucleotide sequence ID" value="NZ_ADFQ01000085.1"/>
</dbReference>
<dbReference type="eggNOG" id="COG0189">
    <property type="taxonomic scope" value="Bacteria"/>
</dbReference>
<dbReference type="EMBL" id="ADFQ01000085">
    <property type="protein sequence ID" value="EFN90703.1"/>
    <property type="molecule type" value="Genomic_DNA"/>
</dbReference>
<evidence type="ECO:0000259" key="1">
    <source>
        <dbReference type="Pfam" id="PF14397"/>
    </source>
</evidence>
<feature type="domain" description="Alpha-L-glutamate ligase-related protein ATP-grasp" evidence="1">
    <location>
        <begin position="143"/>
        <end position="341"/>
    </location>
</feature>
<sequence>MDKTKKEDLLGAGYALNRIKEYVGTMNAENLQEIYNKDYREWAHSKGFWVRNACYYNLDENNLNDYLSDYDYQLVWPLNDWERIWINDKLTLKLILEGTKFNNIMPKYYYYSTPKGLCELVDNNNIGNSDSAFLMSLQSHRVMACKPNNGSFAQGFYKLSFFKGNYFINDDIVSEKDIISFVRNHPNYIYTEYLIPSNFFSKFSPLIHTIRINVLNIHGDDPVVVGEWVRIPTKQTTIVNNASLETSDKYNLITKINVKKGDLEKSYLAYADRIVETKKHPDTGLDLSGHIEDHEAIIDFILSFCRKYNTLEWMGFDIGVTPNGFKCMEINSHPGIMYDQMFTPWMKDPMLKDYFVKKIKKINNLTLEEKRRRNKIQR</sequence>
<dbReference type="Pfam" id="PF14397">
    <property type="entry name" value="ATPgrasp_ST"/>
    <property type="match status" value="1"/>
</dbReference>
<gene>
    <name evidence="2" type="ORF">HMPREF9018_1960</name>
</gene>
<evidence type="ECO:0000313" key="3">
    <source>
        <dbReference type="Proteomes" id="UP000016016"/>
    </source>
</evidence>
<evidence type="ECO:0000313" key="2">
    <source>
        <dbReference type="EMBL" id="EFN90703.1"/>
    </source>
</evidence>
<dbReference type="AlphaFoldDB" id="E1GX46"/>
<organism evidence="2 3">
    <name type="scientific">Prevotella amnii CRIS 21A-A</name>
    <dbReference type="NCBI Taxonomy" id="679191"/>
    <lineage>
        <taxon>Bacteria</taxon>
        <taxon>Pseudomonadati</taxon>
        <taxon>Bacteroidota</taxon>
        <taxon>Bacteroidia</taxon>
        <taxon>Bacteroidales</taxon>
        <taxon>Prevotellaceae</taxon>
        <taxon>Prevotella</taxon>
    </lineage>
</organism>
<protein>
    <recommendedName>
        <fullName evidence="1">Alpha-L-glutamate ligase-related protein ATP-grasp domain-containing protein</fullName>
    </recommendedName>
</protein>
<name>E1GX46_9BACT</name>
<accession>E1GX46</accession>
<proteinExistence type="predicted"/>
<comment type="caution">
    <text evidence="2">The sequence shown here is derived from an EMBL/GenBank/DDBJ whole genome shotgun (WGS) entry which is preliminary data.</text>
</comment>
<dbReference type="SUPFAM" id="SSF56059">
    <property type="entry name" value="Glutathione synthetase ATP-binding domain-like"/>
    <property type="match status" value="1"/>
</dbReference>
<dbReference type="Proteomes" id="UP000016016">
    <property type="component" value="Unassembled WGS sequence"/>
</dbReference>